<name>A0A3N4IWZ8_9PEZI</name>
<evidence type="ECO:0000313" key="1">
    <source>
        <dbReference type="EMBL" id="RPA90723.1"/>
    </source>
</evidence>
<dbReference type="Proteomes" id="UP000276215">
    <property type="component" value="Unassembled WGS sequence"/>
</dbReference>
<reference evidence="1 2" key="1">
    <citation type="journal article" date="2018" name="Nat. Ecol. Evol.">
        <title>Pezizomycetes genomes reveal the molecular basis of ectomycorrhizal truffle lifestyle.</title>
        <authorList>
            <person name="Murat C."/>
            <person name="Payen T."/>
            <person name="Noel B."/>
            <person name="Kuo A."/>
            <person name="Morin E."/>
            <person name="Chen J."/>
            <person name="Kohler A."/>
            <person name="Krizsan K."/>
            <person name="Balestrini R."/>
            <person name="Da Silva C."/>
            <person name="Montanini B."/>
            <person name="Hainaut M."/>
            <person name="Levati E."/>
            <person name="Barry K.W."/>
            <person name="Belfiori B."/>
            <person name="Cichocki N."/>
            <person name="Clum A."/>
            <person name="Dockter R.B."/>
            <person name="Fauchery L."/>
            <person name="Guy J."/>
            <person name="Iotti M."/>
            <person name="Le Tacon F."/>
            <person name="Lindquist E.A."/>
            <person name="Lipzen A."/>
            <person name="Malagnac F."/>
            <person name="Mello A."/>
            <person name="Molinier V."/>
            <person name="Miyauchi S."/>
            <person name="Poulain J."/>
            <person name="Riccioni C."/>
            <person name="Rubini A."/>
            <person name="Sitrit Y."/>
            <person name="Splivallo R."/>
            <person name="Traeger S."/>
            <person name="Wang M."/>
            <person name="Zifcakova L."/>
            <person name="Wipf D."/>
            <person name="Zambonelli A."/>
            <person name="Paolocci F."/>
            <person name="Nowrousian M."/>
            <person name="Ottonello S."/>
            <person name="Baldrian P."/>
            <person name="Spatafora J.W."/>
            <person name="Henrissat B."/>
            <person name="Nagy L.G."/>
            <person name="Aury J.M."/>
            <person name="Wincker P."/>
            <person name="Grigoriev I.V."/>
            <person name="Bonfante P."/>
            <person name="Martin F.M."/>
        </authorList>
    </citation>
    <scope>NUCLEOTIDE SEQUENCE [LARGE SCALE GENOMIC DNA]</scope>
    <source>
        <strain evidence="1 2">120613-1</strain>
    </source>
</reference>
<feature type="non-terminal residue" evidence="1">
    <location>
        <position position="55"/>
    </location>
</feature>
<dbReference type="EMBL" id="ML120516">
    <property type="protein sequence ID" value="RPA90723.1"/>
    <property type="molecule type" value="Genomic_DNA"/>
</dbReference>
<feature type="non-terminal residue" evidence="1">
    <location>
        <position position="1"/>
    </location>
</feature>
<gene>
    <name evidence="1" type="ORF">L873DRAFT_1820656</name>
</gene>
<evidence type="ECO:0000313" key="2">
    <source>
        <dbReference type="Proteomes" id="UP000276215"/>
    </source>
</evidence>
<organism evidence="1 2">
    <name type="scientific">Choiromyces venosus 120613-1</name>
    <dbReference type="NCBI Taxonomy" id="1336337"/>
    <lineage>
        <taxon>Eukaryota</taxon>
        <taxon>Fungi</taxon>
        <taxon>Dikarya</taxon>
        <taxon>Ascomycota</taxon>
        <taxon>Pezizomycotina</taxon>
        <taxon>Pezizomycetes</taxon>
        <taxon>Pezizales</taxon>
        <taxon>Tuberaceae</taxon>
        <taxon>Choiromyces</taxon>
    </lineage>
</organism>
<proteinExistence type="predicted"/>
<protein>
    <submittedName>
        <fullName evidence="1">Uncharacterized protein</fullName>
    </submittedName>
</protein>
<sequence length="55" mass="6599">KSPDRTIRKTEVKVQRKIQDEKIVDNRNEVDNRLLSCGQWPNRLNSEDEGELVYW</sequence>
<dbReference type="AlphaFoldDB" id="A0A3N4IWZ8"/>
<accession>A0A3N4IWZ8</accession>
<keyword evidence="2" id="KW-1185">Reference proteome</keyword>